<keyword evidence="3" id="KW-1185">Reference proteome</keyword>
<protein>
    <submittedName>
        <fullName evidence="2">Uncharacterized protein</fullName>
    </submittedName>
</protein>
<dbReference type="AlphaFoldDB" id="A0A9Q0F716"/>
<keyword evidence="1" id="KW-0472">Membrane</keyword>
<accession>A0A9Q0F716</accession>
<evidence type="ECO:0000313" key="2">
    <source>
        <dbReference type="EMBL" id="KAJ4825022.1"/>
    </source>
</evidence>
<name>A0A9Q0F716_9ROSI</name>
<feature type="non-terminal residue" evidence="2">
    <location>
        <position position="1"/>
    </location>
</feature>
<keyword evidence="1" id="KW-1133">Transmembrane helix</keyword>
<comment type="caution">
    <text evidence="2">The sequence shown here is derived from an EMBL/GenBank/DDBJ whole genome shotgun (WGS) entry which is preliminary data.</text>
</comment>
<reference evidence="2" key="2">
    <citation type="journal article" date="2023" name="Plants (Basel)">
        <title>Annotation of the Turnera subulata (Passifloraceae) Draft Genome Reveals the S-Locus Evolved after the Divergence of Turneroideae from Passifloroideae in a Stepwise Manner.</title>
        <authorList>
            <person name="Henning P.M."/>
            <person name="Roalson E.H."/>
            <person name="Mir W."/>
            <person name="McCubbin A.G."/>
            <person name="Shore J.S."/>
        </authorList>
    </citation>
    <scope>NUCLEOTIDE SEQUENCE</scope>
    <source>
        <strain evidence="2">F60SS</strain>
    </source>
</reference>
<dbReference type="EMBL" id="JAKUCV010007021">
    <property type="protein sequence ID" value="KAJ4825022.1"/>
    <property type="molecule type" value="Genomic_DNA"/>
</dbReference>
<evidence type="ECO:0000256" key="1">
    <source>
        <dbReference type="SAM" id="Phobius"/>
    </source>
</evidence>
<organism evidence="2 3">
    <name type="scientific">Turnera subulata</name>
    <dbReference type="NCBI Taxonomy" id="218843"/>
    <lineage>
        <taxon>Eukaryota</taxon>
        <taxon>Viridiplantae</taxon>
        <taxon>Streptophyta</taxon>
        <taxon>Embryophyta</taxon>
        <taxon>Tracheophyta</taxon>
        <taxon>Spermatophyta</taxon>
        <taxon>Magnoliopsida</taxon>
        <taxon>eudicotyledons</taxon>
        <taxon>Gunneridae</taxon>
        <taxon>Pentapetalae</taxon>
        <taxon>rosids</taxon>
        <taxon>fabids</taxon>
        <taxon>Malpighiales</taxon>
        <taxon>Passifloraceae</taxon>
        <taxon>Turnera</taxon>
    </lineage>
</organism>
<proteinExistence type="predicted"/>
<feature type="transmembrane region" description="Helical" evidence="1">
    <location>
        <begin position="89"/>
        <end position="108"/>
    </location>
</feature>
<reference evidence="2" key="1">
    <citation type="submission" date="2022-02" db="EMBL/GenBank/DDBJ databases">
        <authorList>
            <person name="Henning P.M."/>
            <person name="McCubbin A.G."/>
            <person name="Shore J.S."/>
        </authorList>
    </citation>
    <scope>NUCLEOTIDE SEQUENCE</scope>
    <source>
        <strain evidence="2">F60SS</strain>
        <tissue evidence="2">Leaves</tissue>
    </source>
</reference>
<dbReference type="Proteomes" id="UP001141552">
    <property type="component" value="Unassembled WGS sequence"/>
</dbReference>
<gene>
    <name evidence="2" type="ORF">Tsubulata_023200</name>
</gene>
<keyword evidence="1" id="KW-0812">Transmembrane</keyword>
<evidence type="ECO:0000313" key="3">
    <source>
        <dbReference type="Proteomes" id="UP001141552"/>
    </source>
</evidence>
<sequence length="109" mass="12201">VYLEANWIGRRSRRMPGEKTIESEKEQHLVSVATVKNEPPQLSRQQVVEADPADEAAGEASKIFAQQGFILELQNTPSFECLEESKIGITWNIGFWVVSVCVLAVWGAR</sequence>